<evidence type="ECO:0000259" key="4">
    <source>
        <dbReference type="Pfam" id="PF06094"/>
    </source>
</evidence>
<dbReference type="SUPFAM" id="SSF110857">
    <property type="entry name" value="Gamma-glutamyl cyclotransferase-like"/>
    <property type="match status" value="1"/>
</dbReference>
<protein>
    <submittedName>
        <fullName evidence="5">Gamma-glutamylcyclotransferase</fullName>
    </submittedName>
</protein>
<dbReference type="InterPro" id="IPR017939">
    <property type="entry name" value="G-Glutamylcylcotransferase"/>
</dbReference>
<evidence type="ECO:0000313" key="5">
    <source>
        <dbReference type="EMBL" id="HIV38185.1"/>
    </source>
</evidence>
<feature type="domain" description="Gamma-glutamylcyclotransferase AIG2-like" evidence="4">
    <location>
        <begin position="4"/>
        <end position="104"/>
    </location>
</feature>
<evidence type="ECO:0000256" key="2">
    <source>
        <dbReference type="PIRSR" id="PIRSR617939-1"/>
    </source>
</evidence>
<feature type="active site" description="Proton acceptor" evidence="2">
    <location>
        <position position="77"/>
    </location>
</feature>
<comment type="caution">
    <text evidence="5">The sequence shown here is derived from an EMBL/GenBank/DDBJ whole genome shotgun (WGS) entry which is preliminary data.</text>
</comment>
<gene>
    <name evidence="5" type="ORF">H9747_04180</name>
</gene>
<keyword evidence="1" id="KW-0456">Lyase</keyword>
<sequence>MRYYFAYGSNMNLEQMARRCPDAEAVGRCVLKDYRLAFRGNRTGWGVASILPEPGKEVQGLLWKITPKCEKSLDFYEGYPNLYGKKEVTVRTKTGEQANVAVYQLH</sequence>
<organism evidence="5 6">
    <name type="scientific">Candidatus Blautia stercorigallinarum</name>
    <dbReference type="NCBI Taxonomy" id="2838501"/>
    <lineage>
        <taxon>Bacteria</taxon>
        <taxon>Bacillati</taxon>
        <taxon>Bacillota</taxon>
        <taxon>Clostridia</taxon>
        <taxon>Lachnospirales</taxon>
        <taxon>Lachnospiraceae</taxon>
        <taxon>Blautia</taxon>
    </lineage>
</organism>
<evidence type="ECO:0000313" key="6">
    <source>
        <dbReference type="Proteomes" id="UP000886814"/>
    </source>
</evidence>
<proteinExistence type="predicted"/>
<name>A0A9D1PCG2_9FIRM</name>
<dbReference type="InterPro" id="IPR013024">
    <property type="entry name" value="GGCT-like"/>
</dbReference>
<dbReference type="GO" id="GO:0003839">
    <property type="term" value="F:gamma-glutamylcyclotransferase activity"/>
    <property type="evidence" value="ECO:0007669"/>
    <property type="project" value="InterPro"/>
</dbReference>
<dbReference type="PANTHER" id="PTHR12935">
    <property type="entry name" value="GAMMA-GLUTAMYLCYCLOTRANSFERASE"/>
    <property type="match status" value="1"/>
</dbReference>
<dbReference type="Proteomes" id="UP000886814">
    <property type="component" value="Unassembled WGS sequence"/>
</dbReference>
<dbReference type="Gene3D" id="3.10.490.10">
    <property type="entry name" value="Gamma-glutamyl cyclotransferase-like"/>
    <property type="match status" value="1"/>
</dbReference>
<dbReference type="PANTHER" id="PTHR12935:SF0">
    <property type="entry name" value="GAMMA-GLUTAMYLCYCLOTRANSFERASE"/>
    <property type="match status" value="1"/>
</dbReference>
<dbReference type="AlphaFoldDB" id="A0A9D1PCG2"/>
<reference evidence="5" key="1">
    <citation type="journal article" date="2021" name="PeerJ">
        <title>Extensive microbial diversity within the chicken gut microbiome revealed by metagenomics and culture.</title>
        <authorList>
            <person name="Gilroy R."/>
            <person name="Ravi A."/>
            <person name="Getino M."/>
            <person name="Pursley I."/>
            <person name="Horton D.L."/>
            <person name="Alikhan N.F."/>
            <person name="Baker D."/>
            <person name="Gharbi K."/>
            <person name="Hall N."/>
            <person name="Watson M."/>
            <person name="Adriaenssens E.M."/>
            <person name="Foster-Nyarko E."/>
            <person name="Jarju S."/>
            <person name="Secka A."/>
            <person name="Antonio M."/>
            <person name="Oren A."/>
            <person name="Chaudhuri R.R."/>
            <person name="La Ragione R."/>
            <person name="Hildebrand F."/>
            <person name="Pallen M.J."/>
        </authorList>
    </citation>
    <scope>NUCLEOTIDE SEQUENCE</scope>
    <source>
        <strain evidence="5">CHK195-9823</strain>
    </source>
</reference>
<accession>A0A9D1PCG2</accession>
<evidence type="ECO:0000256" key="3">
    <source>
        <dbReference type="PIRSR" id="PIRSR617939-2"/>
    </source>
</evidence>
<dbReference type="CDD" id="cd06661">
    <property type="entry name" value="GGCT_like"/>
    <property type="match status" value="1"/>
</dbReference>
<dbReference type="Pfam" id="PF06094">
    <property type="entry name" value="GGACT"/>
    <property type="match status" value="1"/>
</dbReference>
<dbReference type="InterPro" id="IPR036568">
    <property type="entry name" value="GGCT-like_sf"/>
</dbReference>
<dbReference type="InterPro" id="IPR009288">
    <property type="entry name" value="AIG2-like_dom"/>
</dbReference>
<evidence type="ECO:0000256" key="1">
    <source>
        <dbReference type="ARBA" id="ARBA00023239"/>
    </source>
</evidence>
<feature type="binding site" evidence="3">
    <location>
        <begin position="4"/>
        <end position="9"/>
    </location>
    <ligand>
        <name>substrate</name>
    </ligand>
</feature>
<dbReference type="EMBL" id="DXIQ01000026">
    <property type="protein sequence ID" value="HIV38185.1"/>
    <property type="molecule type" value="Genomic_DNA"/>
</dbReference>
<reference evidence="5" key="2">
    <citation type="submission" date="2021-04" db="EMBL/GenBank/DDBJ databases">
        <authorList>
            <person name="Gilroy R."/>
        </authorList>
    </citation>
    <scope>NUCLEOTIDE SEQUENCE</scope>
    <source>
        <strain evidence="5">CHK195-9823</strain>
    </source>
</reference>